<organism evidence="5 6">
    <name type="scientific">Loxostege sticticalis</name>
    <name type="common">Beet webworm moth</name>
    <dbReference type="NCBI Taxonomy" id="481309"/>
    <lineage>
        <taxon>Eukaryota</taxon>
        <taxon>Metazoa</taxon>
        <taxon>Ecdysozoa</taxon>
        <taxon>Arthropoda</taxon>
        <taxon>Hexapoda</taxon>
        <taxon>Insecta</taxon>
        <taxon>Pterygota</taxon>
        <taxon>Neoptera</taxon>
        <taxon>Endopterygota</taxon>
        <taxon>Lepidoptera</taxon>
        <taxon>Glossata</taxon>
        <taxon>Ditrysia</taxon>
        <taxon>Pyraloidea</taxon>
        <taxon>Crambidae</taxon>
        <taxon>Pyraustinae</taxon>
        <taxon>Loxostege</taxon>
    </lineage>
</organism>
<dbReference type="SUPFAM" id="SSF46689">
    <property type="entry name" value="Homeodomain-like"/>
    <property type="match status" value="1"/>
</dbReference>
<evidence type="ECO:0000313" key="5">
    <source>
        <dbReference type="EMBL" id="KAL0852107.1"/>
    </source>
</evidence>
<protein>
    <recommendedName>
        <fullName evidence="4">HTH CENPB-type domain-containing protein</fullName>
    </recommendedName>
</protein>
<dbReference type="InterPro" id="IPR006600">
    <property type="entry name" value="HTH_CenpB_DNA-bd_dom"/>
</dbReference>
<dbReference type="PROSITE" id="PS51253">
    <property type="entry name" value="HTH_CENPB"/>
    <property type="match status" value="1"/>
</dbReference>
<feature type="domain" description="HTH CENPB-type" evidence="4">
    <location>
        <begin position="61"/>
        <end position="136"/>
    </location>
</feature>
<feature type="region of interest" description="Disordered" evidence="3">
    <location>
        <begin position="376"/>
        <end position="395"/>
    </location>
</feature>
<gene>
    <name evidence="5" type="ORF">ABMA28_000347</name>
</gene>
<dbReference type="AlphaFoldDB" id="A0ABD0TRY5"/>
<sequence>MLNKDAESTNRGKYLKGYSEKNLEDAVQAVRDGMPKKTGAVKFNVPRATIQFRLSDKYIKNRPGPSTVLTQEEETVLVDWIITSSRKGFPRRREDLVKSVKDFLDKNPRPNQFIQNTPGKGWYKLFMKRHPEITERTSEAVTSASSKVSEKQIRNWFQQIENYLKEHNLFHIFNEPSRILNGDETNFMLCPKNTKVLAPKGDRNVYEVDHAEAKSCVTVMFTFSADGKVTPPMLIFPLKKLRQEIQPTFFQYVKNVLHPALVKENVQFPVILFVDGHKSHTTLELSQLCQNLGIILIALYPNATRILQPADVSAFRPEDFMAQSRTMTKTDVGPILEVLIPKIKANTLINGFRTTGLCPFNPDAIDYSKCLVQSNPQKGPTTPKSSTNVLSQEEF</sequence>
<comment type="subcellular location">
    <subcellularLocation>
        <location evidence="1">Nucleus</location>
    </subcellularLocation>
</comment>
<accession>A0ABD0TRY5</accession>
<reference evidence="5 6" key="1">
    <citation type="submission" date="2024-06" db="EMBL/GenBank/DDBJ databases">
        <title>A chromosome-level genome assembly of beet webworm, Loxostege sticticalis.</title>
        <authorList>
            <person name="Zhang Y."/>
        </authorList>
    </citation>
    <scope>NUCLEOTIDE SEQUENCE [LARGE SCALE GENOMIC DNA]</scope>
    <source>
        <strain evidence="5">AQ028</strain>
        <tissue evidence="5">Male pupae</tissue>
    </source>
</reference>
<dbReference type="PANTHER" id="PTHR19303:SF74">
    <property type="entry name" value="POGO TRANSPOSABLE ELEMENT WITH KRAB DOMAIN"/>
    <property type="match status" value="1"/>
</dbReference>
<proteinExistence type="predicted"/>
<evidence type="ECO:0000256" key="3">
    <source>
        <dbReference type="SAM" id="MobiDB-lite"/>
    </source>
</evidence>
<name>A0ABD0TRY5_LOXSC</name>
<dbReference type="InterPro" id="IPR009057">
    <property type="entry name" value="Homeodomain-like_sf"/>
</dbReference>
<comment type="caution">
    <text evidence="5">The sequence shown here is derived from an EMBL/GenBank/DDBJ whole genome shotgun (WGS) entry which is preliminary data.</text>
</comment>
<dbReference type="InterPro" id="IPR050863">
    <property type="entry name" value="CenT-Element_Derived"/>
</dbReference>
<dbReference type="PANTHER" id="PTHR19303">
    <property type="entry name" value="TRANSPOSON"/>
    <property type="match status" value="1"/>
</dbReference>
<dbReference type="Gene3D" id="3.30.420.10">
    <property type="entry name" value="Ribonuclease H-like superfamily/Ribonuclease H"/>
    <property type="match status" value="1"/>
</dbReference>
<keyword evidence="2" id="KW-0238">DNA-binding</keyword>
<dbReference type="GO" id="GO:0005634">
    <property type="term" value="C:nucleus"/>
    <property type="evidence" value="ECO:0007669"/>
    <property type="project" value="UniProtKB-SubCell"/>
</dbReference>
<dbReference type="EMBL" id="JBEDNZ010000001">
    <property type="protein sequence ID" value="KAL0852107.1"/>
    <property type="molecule type" value="Genomic_DNA"/>
</dbReference>
<evidence type="ECO:0000256" key="1">
    <source>
        <dbReference type="ARBA" id="ARBA00004123"/>
    </source>
</evidence>
<dbReference type="Proteomes" id="UP001549921">
    <property type="component" value="Unassembled WGS sequence"/>
</dbReference>
<evidence type="ECO:0000313" key="6">
    <source>
        <dbReference type="Proteomes" id="UP001549921"/>
    </source>
</evidence>
<dbReference type="GO" id="GO:0003677">
    <property type="term" value="F:DNA binding"/>
    <property type="evidence" value="ECO:0007669"/>
    <property type="project" value="UniProtKB-KW"/>
</dbReference>
<dbReference type="InterPro" id="IPR036397">
    <property type="entry name" value="RNaseH_sf"/>
</dbReference>
<dbReference type="Pfam" id="PF03221">
    <property type="entry name" value="HTH_Tnp_Tc5"/>
    <property type="match status" value="1"/>
</dbReference>
<evidence type="ECO:0000256" key="2">
    <source>
        <dbReference type="ARBA" id="ARBA00023125"/>
    </source>
</evidence>
<evidence type="ECO:0000259" key="4">
    <source>
        <dbReference type="PROSITE" id="PS51253"/>
    </source>
</evidence>